<sequence>MWSPLFNFFPLKNLYFFNHQMQNEITKPSEEQNEITKYSKPTGEQKEIHDKYLDSRNIIKLYSVEDLKCISKVDLYLLMDLDQYRDKDIPKNVLNHVYKQKKRQYHPDISRGPREAYLLVEKARDILGDKRLRKIYDSSFFNVQIPEDRIYQEDEFFEVFGKIFKEYARFSSEPVPQMDNDPISFYNFYLKSYKTNRIYIPIDEFFNLSKEERLDYTKKNPDKLTKLKNQDILQLKEIIRIAQKRDPRINSIINQIEEMRLEQEKEWSQEEIGALKKFCILLGKTKKINGRL</sequence>
<dbReference type="OrthoDB" id="1690618at2759"/>
<dbReference type="VEuPathDB" id="MicrosporidiaDB:NBO_378g0006"/>
<protein>
    <submittedName>
        <fullName evidence="2">Zuotin</fullName>
    </submittedName>
</protein>
<feature type="domain" description="J" evidence="1">
    <location>
        <begin position="74"/>
        <end position="140"/>
    </location>
</feature>
<reference evidence="2 3" key="1">
    <citation type="journal article" date="2013" name="BMC Genomics">
        <title>Comparative genomics of parasitic silkworm microsporidia reveal an association between genome expansion and host adaptation.</title>
        <authorList>
            <person name="Pan G."/>
            <person name="Xu J."/>
            <person name="Li T."/>
            <person name="Xia Q."/>
            <person name="Liu S.L."/>
            <person name="Zhang G."/>
            <person name="Li S."/>
            <person name="Li C."/>
            <person name="Liu H."/>
            <person name="Yang L."/>
            <person name="Liu T."/>
            <person name="Zhang X."/>
            <person name="Wu Z."/>
            <person name="Fan W."/>
            <person name="Dang X."/>
            <person name="Xiang H."/>
            <person name="Tao M."/>
            <person name="Li Y."/>
            <person name="Hu J."/>
            <person name="Li Z."/>
            <person name="Lin L."/>
            <person name="Luo J."/>
            <person name="Geng L."/>
            <person name="Wang L."/>
            <person name="Long M."/>
            <person name="Wan Y."/>
            <person name="He N."/>
            <person name="Zhang Z."/>
            <person name="Lu C."/>
            <person name="Keeling P.J."/>
            <person name="Wang J."/>
            <person name="Xiang Z."/>
            <person name="Zhou Z."/>
        </authorList>
    </citation>
    <scope>NUCLEOTIDE SEQUENCE [LARGE SCALE GENOMIC DNA]</scope>
    <source>
        <strain evidence="3">CQ1 / CVCC 102059</strain>
    </source>
</reference>
<dbReference type="GO" id="GO:0043022">
    <property type="term" value="F:ribosome binding"/>
    <property type="evidence" value="ECO:0007669"/>
    <property type="project" value="InterPro"/>
</dbReference>
<evidence type="ECO:0000259" key="1">
    <source>
        <dbReference type="PROSITE" id="PS50076"/>
    </source>
</evidence>
<evidence type="ECO:0000313" key="3">
    <source>
        <dbReference type="Proteomes" id="UP000016927"/>
    </source>
</evidence>
<gene>
    <name evidence="2" type="primary">ZUO1</name>
    <name evidence="2" type="ORF">NBO_378g0006</name>
</gene>
<dbReference type="PANTHER" id="PTHR43999">
    <property type="entry name" value="DNAJ HOMOLOG SUBFAMILY C MEMBER 2"/>
    <property type="match status" value="1"/>
</dbReference>
<dbReference type="PANTHER" id="PTHR43999:SF3">
    <property type="entry name" value="TRANSCRIPTION FACTOR MAMYB"/>
    <property type="match status" value="1"/>
</dbReference>
<dbReference type="GO" id="GO:0051083">
    <property type="term" value="P:'de novo' cotranslational protein folding"/>
    <property type="evidence" value="ECO:0007669"/>
    <property type="project" value="InterPro"/>
</dbReference>
<dbReference type="InterPro" id="IPR054076">
    <property type="entry name" value="ZUO1-like_ZHD"/>
</dbReference>
<dbReference type="Pfam" id="PF21884">
    <property type="entry name" value="ZUO1-like_ZHD"/>
    <property type="match status" value="1"/>
</dbReference>
<accession>R0MEY3</accession>
<dbReference type="Proteomes" id="UP000016927">
    <property type="component" value="Unassembled WGS sequence"/>
</dbReference>
<dbReference type="STRING" id="578461.R0MEY3"/>
<name>R0MEY3_NOSB1</name>
<dbReference type="AlphaFoldDB" id="R0MEY3"/>
<dbReference type="Gene3D" id="1.10.287.110">
    <property type="entry name" value="DnaJ domain"/>
    <property type="match status" value="1"/>
</dbReference>
<organism evidence="2 3">
    <name type="scientific">Nosema bombycis (strain CQ1 / CVCC 102059)</name>
    <name type="common">Microsporidian parasite</name>
    <name type="synonym">Pebrine of silkworm</name>
    <dbReference type="NCBI Taxonomy" id="578461"/>
    <lineage>
        <taxon>Eukaryota</taxon>
        <taxon>Fungi</taxon>
        <taxon>Fungi incertae sedis</taxon>
        <taxon>Microsporidia</taxon>
        <taxon>Nosematidae</taxon>
        <taxon>Nosema</taxon>
    </lineage>
</organism>
<dbReference type="GO" id="GO:0006450">
    <property type="term" value="P:regulation of translational fidelity"/>
    <property type="evidence" value="ECO:0007669"/>
    <property type="project" value="InterPro"/>
</dbReference>
<dbReference type="OMA" id="VEMAYNC"/>
<dbReference type="InterPro" id="IPR001623">
    <property type="entry name" value="DnaJ_domain"/>
</dbReference>
<dbReference type="InterPro" id="IPR044634">
    <property type="entry name" value="Zuotin/DnaJC2"/>
</dbReference>
<dbReference type="HOGENOM" id="CLU_082159_0_0_1"/>
<dbReference type="EMBL" id="KB909286">
    <property type="protein sequence ID" value="EOB12695.1"/>
    <property type="molecule type" value="Genomic_DNA"/>
</dbReference>
<dbReference type="GO" id="GO:0005829">
    <property type="term" value="C:cytosol"/>
    <property type="evidence" value="ECO:0007669"/>
    <property type="project" value="TreeGrafter"/>
</dbReference>
<keyword evidence="3" id="KW-1185">Reference proteome</keyword>
<dbReference type="InterPro" id="IPR036869">
    <property type="entry name" value="J_dom_sf"/>
</dbReference>
<dbReference type="SUPFAM" id="SSF46565">
    <property type="entry name" value="Chaperone J-domain"/>
    <property type="match status" value="1"/>
</dbReference>
<proteinExistence type="predicted"/>
<dbReference type="PROSITE" id="PS50076">
    <property type="entry name" value="DNAJ_2"/>
    <property type="match status" value="1"/>
</dbReference>
<dbReference type="GO" id="GO:0030544">
    <property type="term" value="F:Hsp70 protein binding"/>
    <property type="evidence" value="ECO:0007669"/>
    <property type="project" value="InterPro"/>
</dbReference>
<evidence type="ECO:0000313" key="2">
    <source>
        <dbReference type="EMBL" id="EOB12695.1"/>
    </source>
</evidence>